<comment type="caution">
    <text evidence="5">The sequence shown here is derived from an EMBL/GenBank/DDBJ whole genome shotgun (WGS) entry which is preliminary data.</text>
</comment>
<dbReference type="AlphaFoldDB" id="A0A8S4R5K9"/>
<evidence type="ECO:0000256" key="2">
    <source>
        <dbReference type="ARBA" id="ARBA00022729"/>
    </source>
</evidence>
<dbReference type="GO" id="GO:0005615">
    <property type="term" value="C:extracellular space"/>
    <property type="evidence" value="ECO:0007669"/>
    <property type="project" value="TreeGrafter"/>
</dbReference>
<dbReference type="Proteomes" id="UP000838756">
    <property type="component" value="Unassembled WGS sequence"/>
</dbReference>
<dbReference type="Pfam" id="PF00379">
    <property type="entry name" value="Chitin_bind_4"/>
    <property type="match status" value="1"/>
</dbReference>
<dbReference type="PROSITE" id="PS51155">
    <property type="entry name" value="CHIT_BIND_RR_2"/>
    <property type="match status" value="1"/>
</dbReference>
<protein>
    <submittedName>
        <fullName evidence="5">Jg18615 protein</fullName>
    </submittedName>
</protein>
<reference evidence="5" key="1">
    <citation type="submission" date="2022-03" db="EMBL/GenBank/DDBJ databases">
        <authorList>
            <person name="Lindestad O."/>
        </authorList>
    </citation>
    <scope>NUCLEOTIDE SEQUENCE</scope>
</reference>
<dbReference type="InterPro" id="IPR051217">
    <property type="entry name" value="Insect_Cuticle_Struc_Prot"/>
</dbReference>
<keyword evidence="6" id="KW-1185">Reference proteome</keyword>
<evidence type="ECO:0000256" key="1">
    <source>
        <dbReference type="ARBA" id="ARBA00022460"/>
    </source>
</evidence>
<dbReference type="OrthoDB" id="7394989at2759"/>
<evidence type="ECO:0000256" key="4">
    <source>
        <dbReference type="SAM" id="SignalP"/>
    </source>
</evidence>
<dbReference type="InterPro" id="IPR031311">
    <property type="entry name" value="CHIT_BIND_RR_consensus"/>
</dbReference>
<evidence type="ECO:0000313" key="6">
    <source>
        <dbReference type="Proteomes" id="UP000838756"/>
    </source>
</evidence>
<dbReference type="PANTHER" id="PTHR12236">
    <property type="entry name" value="STRUCTURAL CONTITUENT OF CUTICLE"/>
    <property type="match status" value="1"/>
</dbReference>
<feature type="signal peptide" evidence="4">
    <location>
        <begin position="1"/>
        <end position="17"/>
    </location>
</feature>
<evidence type="ECO:0000256" key="3">
    <source>
        <dbReference type="PROSITE-ProRule" id="PRU00497"/>
    </source>
</evidence>
<dbReference type="InterPro" id="IPR000618">
    <property type="entry name" value="Insect_cuticle"/>
</dbReference>
<name>A0A8S4R5K9_9NEOP</name>
<feature type="chain" id="PRO_5035782012" evidence="4">
    <location>
        <begin position="18"/>
        <end position="506"/>
    </location>
</feature>
<gene>
    <name evidence="5" type="primary">jg18615</name>
    <name evidence="5" type="ORF">PAEG_LOCUS9722</name>
</gene>
<dbReference type="PRINTS" id="PR00947">
    <property type="entry name" value="CUTICLE"/>
</dbReference>
<organism evidence="5 6">
    <name type="scientific">Pararge aegeria aegeria</name>
    <dbReference type="NCBI Taxonomy" id="348720"/>
    <lineage>
        <taxon>Eukaryota</taxon>
        <taxon>Metazoa</taxon>
        <taxon>Ecdysozoa</taxon>
        <taxon>Arthropoda</taxon>
        <taxon>Hexapoda</taxon>
        <taxon>Insecta</taxon>
        <taxon>Pterygota</taxon>
        <taxon>Neoptera</taxon>
        <taxon>Endopterygota</taxon>
        <taxon>Lepidoptera</taxon>
        <taxon>Glossata</taxon>
        <taxon>Ditrysia</taxon>
        <taxon>Papilionoidea</taxon>
        <taxon>Nymphalidae</taxon>
        <taxon>Satyrinae</taxon>
        <taxon>Satyrini</taxon>
        <taxon>Parargina</taxon>
        <taxon>Pararge</taxon>
    </lineage>
</organism>
<dbReference type="EMBL" id="CAKXAJ010024814">
    <property type="protein sequence ID" value="CAH2230513.1"/>
    <property type="molecule type" value="Genomic_DNA"/>
</dbReference>
<sequence>MKSIILVAVAFFSNALAYHDPDLNYHLSQVQNVQGCGDSGYSYPAPAVQLSVANVKATAAPFIQSGISSSSGYKTSGAFAQNVLFQAAAPQLTYQTPVTSYLPQLQETYLPQSQTQDTYSPQNSVTYQAPQTFDSAGYSSQSGHGYATTAGLSSASSPRTVIPQSTYAQAPIIAKVTAAPLQAKFALSPLKTYASQNVVSQQSLYSSGSSARASLNSYTTSGGPVVSQVYAAPSSGYATSSALKWQPQAQVAGPAYSSASYNQASIARVAPVTSQYTSYASPVVSQYSAPVVSHYAAPTVSYSAPAVSQYAAPAVSQYAASGVSQYSAPAVSHYAGPSVSTARLVQYSAPSVAQKAVSIASQYAAPTVTQYAAPVAQYSVPAISQQSAHSVRYSAPIVQSTVSHAAAPAVAIAPVARIASGSHITKNVHTEFLENYDAHPRYAFEYHVNDPHTGDIKQQKEVRDGDVVKGQYSLVEPDGSVRTVDYVADWETGFHANVHNSKDNQH</sequence>
<keyword evidence="1 3" id="KW-0193">Cuticle</keyword>
<dbReference type="PROSITE" id="PS00233">
    <property type="entry name" value="CHIT_BIND_RR_1"/>
    <property type="match status" value="1"/>
</dbReference>
<proteinExistence type="predicted"/>
<keyword evidence="2 4" id="KW-0732">Signal</keyword>
<evidence type="ECO:0000313" key="5">
    <source>
        <dbReference type="EMBL" id="CAH2230513.1"/>
    </source>
</evidence>
<dbReference type="GO" id="GO:0042302">
    <property type="term" value="F:structural constituent of cuticle"/>
    <property type="evidence" value="ECO:0007669"/>
    <property type="project" value="UniProtKB-UniRule"/>
</dbReference>
<dbReference type="GO" id="GO:0031012">
    <property type="term" value="C:extracellular matrix"/>
    <property type="evidence" value="ECO:0007669"/>
    <property type="project" value="TreeGrafter"/>
</dbReference>
<dbReference type="PANTHER" id="PTHR12236:SF95">
    <property type="entry name" value="CUTICULAR PROTEIN 76BD, ISOFORM C-RELATED"/>
    <property type="match status" value="1"/>
</dbReference>
<accession>A0A8S4R5K9</accession>